<reference evidence="1" key="2">
    <citation type="journal article" date="2015" name="Data Brief">
        <title>Shoot transcriptome of the giant reed, Arundo donax.</title>
        <authorList>
            <person name="Barrero R.A."/>
            <person name="Guerrero F.D."/>
            <person name="Moolhuijzen P."/>
            <person name="Goolsby J.A."/>
            <person name="Tidwell J."/>
            <person name="Bellgard S.E."/>
            <person name="Bellgard M.I."/>
        </authorList>
    </citation>
    <scope>NUCLEOTIDE SEQUENCE</scope>
    <source>
        <tissue evidence="1">Shoot tissue taken approximately 20 cm above the soil surface</tissue>
    </source>
</reference>
<accession>A0A0A8XX03</accession>
<sequence>MQVRIDERIKEVKKYSLLATSIKFNC</sequence>
<reference evidence="1" key="1">
    <citation type="submission" date="2014-09" db="EMBL/GenBank/DDBJ databases">
        <authorList>
            <person name="Magalhaes I.L.F."/>
            <person name="Oliveira U."/>
            <person name="Santos F.R."/>
            <person name="Vidigal T.H.D.A."/>
            <person name="Brescovit A.D."/>
            <person name="Santos A.J."/>
        </authorList>
    </citation>
    <scope>NUCLEOTIDE SEQUENCE</scope>
    <source>
        <tissue evidence="1">Shoot tissue taken approximately 20 cm above the soil surface</tissue>
    </source>
</reference>
<proteinExistence type="predicted"/>
<name>A0A0A8XX03_ARUDO</name>
<protein>
    <submittedName>
        <fullName evidence="1">Uncharacterized protein</fullName>
    </submittedName>
</protein>
<dbReference type="EMBL" id="GBRH01280607">
    <property type="protein sequence ID" value="JAD17288.1"/>
    <property type="molecule type" value="Transcribed_RNA"/>
</dbReference>
<evidence type="ECO:0000313" key="1">
    <source>
        <dbReference type="EMBL" id="JAD17288.1"/>
    </source>
</evidence>
<organism evidence="1">
    <name type="scientific">Arundo donax</name>
    <name type="common">Giant reed</name>
    <name type="synonym">Donax arundinaceus</name>
    <dbReference type="NCBI Taxonomy" id="35708"/>
    <lineage>
        <taxon>Eukaryota</taxon>
        <taxon>Viridiplantae</taxon>
        <taxon>Streptophyta</taxon>
        <taxon>Embryophyta</taxon>
        <taxon>Tracheophyta</taxon>
        <taxon>Spermatophyta</taxon>
        <taxon>Magnoliopsida</taxon>
        <taxon>Liliopsida</taxon>
        <taxon>Poales</taxon>
        <taxon>Poaceae</taxon>
        <taxon>PACMAD clade</taxon>
        <taxon>Arundinoideae</taxon>
        <taxon>Arundineae</taxon>
        <taxon>Arundo</taxon>
    </lineage>
</organism>
<dbReference type="AlphaFoldDB" id="A0A0A8XX03"/>